<dbReference type="Proteomes" id="UP001232445">
    <property type="component" value="Unassembled WGS sequence"/>
</dbReference>
<proteinExistence type="predicted"/>
<dbReference type="Pfam" id="PF10702">
    <property type="entry name" value="DUF2507"/>
    <property type="match status" value="1"/>
</dbReference>
<sequence length="164" mass="19012">MNKLFAHPYDEPDHELVKMKGQAIPLISYHLIRDQLLPMITGEYQSVILYWAGKDLAQQFKPPNLNSLTHLFLEFGWGELSLEQNQPRLKTFRLTSPFFNQRQIEKNQSTFSLECGFLTEALAQLENKDAEGEYELVQKKQDVTVQFQVYLEEKQAEKKGTSSA</sequence>
<dbReference type="EMBL" id="JAUSUQ010000018">
    <property type="protein sequence ID" value="MDQ0340759.1"/>
    <property type="molecule type" value="Genomic_DNA"/>
</dbReference>
<comment type="caution">
    <text evidence="1">The sequence shown here is derived from an EMBL/GenBank/DDBJ whole genome shotgun (WGS) entry which is preliminary data.</text>
</comment>
<gene>
    <name evidence="1" type="ORF">J2S00_003599</name>
</gene>
<protein>
    <recommendedName>
        <fullName evidence="3">DUF2507 domain-containing protein</fullName>
    </recommendedName>
</protein>
<evidence type="ECO:0008006" key="3">
    <source>
        <dbReference type="Google" id="ProtNLM"/>
    </source>
</evidence>
<evidence type="ECO:0000313" key="2">
    <source>
        <dbReference type="Proteomes" id="UP001232445"/>
    </source>
</evidence>
<evidence type="ECO:0000313" key="1">
    <source>
        <dbReference type="EMBL" id="MDQ0340759.1"/>
    </source>
</evidence>
<keyword evidence="2" id="KW-1185">Reference proteome</keyword>
<organism evidence="1 2">
    <name type="scientific">Caldalkalibacillus uzonensis</name>
    <dbReference type="NCBI Taxonomy" id="353224"/>
    <lineage>
        <taxon>Bacteria</taxon>
        <taxon>Bacillati</taxon>
        <taxon>Bacillota</taxon>
        <taxon>Bacilli</taxon>
        <taxon>Bacillales</taxon>
        <taxon>Bacillaceae</taxon>
        <taxon>Caldalkalibacillus</taxon>
    </lineage>
</organism>
<reference evidence="1 2" key="1">
    <citation type="submission" date="2023-07" db="EMBL/GenBank/DDBJ databases">
        <title>Genomic Encyclopedia of Type Strains, Phase IV (KMG-IV): sequencing the most valuable type-strain genomes for metagenomic binning, comparative biology and taxonomic classification.</title>
        <authorList>
            <person name="Goeker M."/>
        </authorList>
    </citation>
    <scope>NUCLEOTIDE SEQUENCE [LARGE SCALE GENOMIC DNA]</scope>
    <source>
        <strain evidence="1 2">DSM 17740</strain>
    </source>
</reference>
<dbReference type="Gene3D" id="3.30.1380.20">
    <property type="entry name" value="Trafficking protein particle complex subunit 3"/>
    <property type="match status" value="1"/>
</dbReference>
<dbReference type="RefSeq" id="WP_307342941.1">
    <property type="nucleotide sequence ID" value="NZ_JAUSUQ010000018.1"/>
</dbReference>
<dbReference type="SUPFAM" id="SSF111126">
    <property type="entry name" value="Ligand-binding domain in the NO signalling and Golgi transport"/>
    <property type="match status" value="1"/>
</dbReference>
<accession>A0ABU0CXE1</accession>
<dbReference type="InterPro" id="IPR019642">
    <property type="entry name" value="DUF2507"/>
</dbReference>
<name>A0ABU0CXE1_9BACI</name>
<dbReference type="InterPro" id="IPR024096">
    <property type="entry name" value="NO_sig/Golgi_transp_ligand-bd"/>
</dbReference>